<dbReference type="EMBL" id="KZ821508">
    <property type="protein sequence ID" value="PYH28561.1"/>
    <property type="molecule type" value="Genomic_DNA"/>
</dbReference>
<gene>
    <name evidence="1" type="ORF">BO87DRAFT_214016</name>
</gene>
<dbReference type="RefSeq" id="XP_025474039.1">
    <property type="nucleotide sequence ID" value="XM_025618638.1"/>
</dbReference>
<protein>
    <submittedName>
        <fullName evidence="1">Uncharacterized protein</fullName>
    </submittedName>
</protein>
<accession>A0A318Y2K8</accession>
<evidence type="ECO:0000313" key="1">
    <source>
        <dbReference type="EMBL" id="PYH28561.1"/>
    </source>
</evidence>
<sequence>MPGRLDPRTFPHCYGGLPEYMPTIGVHDRAENFLLRFMIVSDRPIISHRKVSVQRSWCWCLLIWHPTDGFGRVDTYDSSSRQRR</sequence>
<dbReference type="AlphaFoldDB" id="A0A318Y2K8"/>
<proteinExistence type="predicted"/>
<dbReference type="Proteomes" id="UP000247647">
    <property type="component" value="Unassembled WGS sequence"/>
</dbReference>
<dbReference type="GeneID" id="37121094"/>
<keyword evidence="2" id="KW-1185">Reference proteome</keyword>
<name>A0A318Y2K8_ASPNB</name>
<evidence type="ECO:0000313" key="2">
    <source>
        <dbReference type="Proteomes" id="UP000247647"/>
    </source>
</evidence>
<reference evidence="1" key="1">
    <citation type="submission" date="2016-12" db="EMBL/GenBank/DDBJ databases">
        <title>The genomes of Aspergillus section Nigri reveals drivers in fungal speciation.</title>
        <authorList>
            <consortium name="DOE Joint Genome Institute"/>
            <person name="Vesth T.C."/>
            <person name="Nybo J."/>
            <person name="Theobald S."/>
            <person name="Brandl J."/>
            <person name="Frisvad J.C."/>
            <person name="Nielsen K.F."/>
            <person name="Lyhne E.K."/>
            <person name="Kogle M.E."/>
            <person name="Kuo A."/>
            <person name="Riley R."/>
            <person name="Clum A."/>
            <person name="Nolan M."/>
            <person name="Lipzen A."/>
            <person name="Salamov A."/>
            <person name="Henrissat B."/>
            <person name="Wiebenga A."/>
            <person name="De Vries R.P."/>
            <person name="Grigoriev I.V."/>
            <person name="Mortensen U.H."/>
            <person name="Andersen M.R."/>
            <person name="Baker S.E."/>
        </authorList>
    </citation>
    <scope>NUCLEOTIDE SEQUENCE [LARGE SCALE GENOMIC DNA]</scope>
    <source>
        <strain evidence="1">CBS 115656</strain>
    </source>
</reference>
<organism evidence="1 2">
    <name type="scientific">Aspergillus neoniger (strain CBS 115656)</name>
    <dbReference type="NCBI Taxonomy" id="1448310"/>
    <lineage>
        <taxon>Eukaryota</taxon>
        <taxon>Fungi</taxon>
        <taxon>Dikarya</taxon>
        <taxon>Ascomycota</taxon>
        <taxon>Pezizomycotina</taxon>
        <taxon>Eurotiomycetes</taxon>
        <taxon>Eurotiomycetidae</taxon>
        <taxon>Eurotiales</taxon>
        <taxon>Aspergillaceae</taxon>
        <taxon>Aspergillus</taxon>
        <taxon>Aspergillus subgen. Circumdati</taxon>
    </lineage>
</organism>